<name>A0ABR3J5Z1_9AGAR</name>
<feature type="region of interest" description="Disordered" evidence="1">
    <location>
        <begin position="292"/>
        <end position="326"/>
    </location>
</feature>
<feature type="compositionally biased region" description="Acidic residues" evidence="1">
    <location>
        <begin position="70"/>
        <end position="81"/>
    </location>
</feature>
<organism evidence="2 3">
    <name type="scientific">Hohenbuehelia grisea</name>
    <dbReference type="NCBI Taxonomy" id="104357"/>
    <lineage>
        <taxon>Eukaryota</taxon>
        <taxon>Fungi</taxon>
        <taxon>Dikarya</taxon>
        <taxon>Basidiomycota</taxon>
        <taxon>Agaricomycotina</taxon>
        <taxon>Agaricomycetes</taxon>
        <taxon>Agaricomycetidae</taxon>
        <taxon>Agaricales</taxon>
        <taxon>Pleurotineae</taxon>
        <taxon>Pleurotaceae</taxon>
        <taxon>Hohenbuehelia</taxon>
    </lineage>
</organism>
<reference evidence="3" key="1">
    <citation type="submission" date="2024-06" db="EMBL/GenBank/DDBJ databases">
        <title>Multi-omics analyses provide insights into the biosynthesis of the anticancer antibiotic pleurotin in Hohenbuehelia grisea.</title>
        <authorList>
            <person name="Weaver J.A."/>
            <person name="Alberti F."/>
        </authorList>
    </citation>
    <scope>NUCLEOTIDE SEQUENCE [LARGE SCALE GENOMIC DNA]</scope>
    <source>
        <strain evidence="3">T-177</strain>
    </source>
</reference>
<evidence type="ECO:0000256" key="1">
    <source>
        <dbReference type="SAM" id="MobiDB-lite"/>
    </source>
</evidence>
<feature type="region of interest" description="Disordered" evidence="1">
    <location>
        <begin position="242"/>
        <end position="262"/>
    </location>
</feature>
<feature type="region of interest" description="Disordered" evidence="1">
    <location>
        <begin position="179"/>
        <end position="203"/>
    </location>
</feature>
<evidence type="ECO:0000313" key="3">
    <source>
        <dbReference type="Proteomes" id="UP001556367"/>
    </source>
</evidence>
<accession>A0ABR3J5Z1</accession>
<gene>
    <name evidence="2" type="ORF">HGRIS_007753</name>
</gene>
<dbReference type="Proteomes" id="UP001556367">
    <property type="component" value="Unassembled WGS sequence"/>
</dbReference>
<feature type="compositionally biased region" description="Low complexity" evidence="1">
    <location>
        <begin position="297"/>
        <end position="326"/>
    </location>
</feature>
<evidence type="ECO:0000313" key="2">
    <source>
        <dbReference type="EMBL" id="KAL0951012.1"/>
    </source>
</evidence>
<keyword evidence="3" id="KW-1185">Reference proteome</keyword>
<protein>
    <submittedName>
        <fullName evidence="2">Uncharacterized protein</fullName>
    </submittedName>
</protein>
<proteinExistence type="predicted"/>
<feature type="region of interest" description="Disordered" evidence="1">
    <location>
        <begin position="1"/>
        <end position="26"/>
    </location>
</feature>
<comment type="caution">
    <text evidence="2">The sequence shown here is derived from an EMBL/GenBank/DDBJ whole genome shotgun (WGS) entry which is preliminary data.</text>
</comment>
<feature type="region of interest" description="Disordered" evidence="1">
    <location>
        <begin position="58"/>
        <end position="95"/>
    </location>
</feature>
<sequence>MSSYRNSAQRRRSQSATSGARRSIDDSFRAATKRAFQSSPFASDALSSQKWDPDFWRRGKRRRRDLCPPQDDDMDVDEDSDSPPSTSSIHLNMRRSVLPSSSAAFQIFPKGDRKNRRFTCHGDSLAIASSKSPVDVKQIRSSAFWELHRSVEQNGEGFVRRMRDLEKSRLTDRSYLAREAQKRGRKRASISSPPPPAPIFSSDDEDEIQIFGGDLMGGAPLLKRARSLDNANEDVPHLSLVNRPSPPGMAGDSNSSACPSEDEQDIQFDAAPISLCSPTGLLLTPTLTHANTDSANSSTVSLSLPPALSSASSPHDAHPSSPIPSSRTEKAIAALTLAMANGAAGINDYEALQASQAPFIMDECQASRSRGIHNSLLHKNGEIQEEAEIQGAWSCAK</sequence>
<dbReference type="EMBL" id="JASNQZ010000011">
    <property type="protein sequence ID" value="KAL0951012.1"/>
    <property type="molecule type" value="Genomic_DNA"/>
</dbReference>